<dbReference type="SUPFAM" id="SSF53167">
    <property type="entry name" value="Purine and uridine phosphorylases"/>
    <property type="match status" value="1"/>
</dbReference>
<dbReference type="GO" id="GO:0019509">
    <property type="term" value="P:L-methionine salvage from methylthioadenosine"/>
    <property type="evidence" value="ECO:0007669"/>
    <property type="project" value="TreeGrafter"/>
</dbReference>
<dbReference type="InterPro" id="IPR035994">
    <property type="entry name" value="Nucleoside_phosphorylase_sf"/>
</dbReference>
<dbReference type="GO" id="GO:0017061">
    <property type="term" value="F:S-methyl-5-thioadenosine phosphorylase activity"/>
    <property type="evidence" value="ECO:0007669"/>
    <property type="project" value="InterPro"/>
</dbReference>
<name>A0A0F9I7D4_9ZZZZ</name>
<sequence>MAATFALIAGGPLRRALETGQFNTRPVAQADTPFGPSEPILLATEGDLEFYLVPRQLPGQPRRAPSNFNCRATLYALKDLGVTCVVSWSAAGAVTHDLSIGQAVVPDDVIDLTRTRAGTYFETSGLGLLRQFPVFCQPLQQLLADAIMELGLSCRLGGTAAVTEGPRLETPAEVRRLAGFGADLVTHQLIPEVFLARELQMCMAGGLYVVNYAETGSRHRPFITRDLFGGLTQASM</sequence>
<organism evidence="4">
    <name type="scientific">marine sediment metagenome</name>
    <dbReference type="NCBI Taxonomy" id="412755"/>
    <lineage>
        <taxon>unclassified sequences</taxon>
        <taxon>metagenomes</taxon>
        <taxon>ecological metagenomes</taxon>
    </lineage>
</organism>
<dbReference type="AlphaFoldDB" id="A0A0F9I7D4"/>
<evidence type="ECO:0000256" key="2">
    <source>
        <dbReference type="ARBA" id="ARBA00022679"/>
    </source>
</evidence>
<protein>
    <recommendedName>
        <fullName evidence="3">Nucleoside phosphorylase domain-containing protein</fullName>
    </recommendedName>
</protein>
<keyword evidence="1" id="KW-0328">Glycosyltransferase</keyword>
<dbReference type="PANTHER" id="PTHR42679">
    <property type="entry name" value="S-METHYL-5'-THIOADENOSINE PHOSPHORYLASE"/>
    <property type="match status" value="1"/>
</dbReference>
<dbReference type="Gene3D" id="3.40.50.1580">
    <property type="entry name" value="Nucleoside phosphorylase domain"/>
    <property type="match status" value="1"/>
</dbReference>
<dbReference type="Pfam" id="PF01048">
    <property type="entry name" value="PNP_UDP_1"/>
    <property type="match status" value="1"/>
</dbReference>
<dbReference type="CDD" id="cd09010">
    <property type="entry name" value="MTAP_SsMTAPII_like_MTIP"/>
    <property type="match status" value="1"/>
</dbReference>
<dbReference type="PANTHER" id="PTHR42679:SF2">
    <property type="entry name" value="S-METHYL-5'-THIOADENOSINE PHOSPHORYLASE"/>
    <property type="match status" value="1"/>
</dbReference>
<evidence type="ECO:0000256" key="1">
    <source>
        <dbReference type="ARBA" id="ARBA00022676"/>
    </source>
</evidence>
<reference evidence="4" key="1">
    <citation type="journal article" date="2015" name="Nature">
        <title>Complex archaea that bridge the gap between prokaryotes and eukaryotes.</title>
        <authorList>
            <person name="Spang A."/>
            <person name="Saw J.H."/>
            <person name="Jorgensen S.L."/>
            <person name="Zaremba-Niedzwiedzka K."/>
            <person name="Martijn J."/>
            <person name="Lind A.E."/>
            <person name="van Eijk R."/>
            <person name="Schleper C."/>
            <person name="Guy L."/>
            <person name="Ettema T.J."/>
        </authorList>
    </citation>
    <scope>NUCLEOTIDE SEQUENCE</scope>
</reference>
<dbReference type="GO" id="GO:0005829">
    <property type="term" value="C:cytosol"/>
    <property type="evidence" value="ECO:0007669"/>
    <property type="project" value="TreeGrafter"/>
</dbReference>
<evidence type="ECO:0000313" key="4">
    <source>
        <dbReference type="EMBL" id="KKM15584.1"/>
    </source>
</evidence>
<dbReference type="InterPro" id="IPR010044">
    <property type="entry name" value="MTAP"/>
</dbReference>
<feature type="domain" description="Nucleoside phosphorylase" evidence="3">
    <location>
        <begin position="59"/>
        <end position="215"/>
    </location>
</feature>
<feature type="non-terminal residue" evidence="4">
    <location>
        <position position="236"/>
    </location>
</feature>
<dbReference type="EMBL" id="LAZR01014872">
    <property type="protein sequence ID" value="KKM15584.1"/>
    <property type="molecule type" value="Genomic_DNA"/>
</dbReference>
<accession>A0A0F9I7D4</accession>
<gene>
    <name evidence="4" type="ORF">LCGC14_1694580</name>
</gene>
<proteinExistence type="predicted"/>
<dbReference type="GO" id="GO:0009116">
    <property type="term" value="P:nucleoside metabolic process"/>
    <property type="evidence" value="ECO:0007669"/>
    <property type="project" value="InterPro"/>
</dbReference>
<evidence type="ECO:0000259" key="3">
    <source>
        <dbReference type="Pfam" id="PF01048"/>
    </source>
</evidence>
<keyword evidence="2" id="KW-0808">Transferase</keyword>
<comment type="caution">
    <text evidence="4">The sequence shown here is derived from an EMBL/GenBank/DDBJ whole genome shotgun (WGS) entry which is preliminary data.</text>
</comment>
<dbReference type="InterPro" id="IPR000845">
    <property type="entry name" value="Nucleoside_phosphorylase_d"/>
</dbReference>